<dbReference type="PANTHER" id="PTHR34105:SF1">
    <property type="entry name" value="PROLINE-, GLUTAMIC ACID- AND LEUCINE-RICH PROTEIN 1"/>
    <property type="match status" value="1"/>
</dbReference>
<proteinExistence type="inferred from homology"/>
<dbReference type="Proteomes" id="UP000094285">
    <property type="component" value="Unassembled WGS sequence"/>
</dbReference>
<dbReference type="GO" id="GO:0006364">
    <property type="term" value="P:rRNA processing"/>
    <property type="evidence" value="ECO:0007669"/>
    <property type="project" value="UniProtKB-KW"/>
</dbReference>
<sequence length="728" mass="81545">MSIPLSLIIKELESTPDSILSILSTLHYDKSILLNITKSETNHLISRTLNLTKSPDAYNKWCGTNLIRVLAENYTILSNNGIVLLEQLLTNLENYNHTIDRKILTSTIEAINFICKQIRGKPTLTREILTPKLPTIITKYLDNIHFNPLLVIDSLFILVKHHPTTFRPFGNKLASRLTGFLNLGEFTSFPEKLKQSIFKTLAILPVIEKAEPEVQWENNVRNIIKEVVSILSVYNEFLNLNDDADIKRLFQKLPSAEIDSKKLLEPLNLDVNQPKSLFQISSNIEILLNLLSTYLKVETRFSVRVPLGLIVTLNELICSINLRFVQFKFDVRDDALKSIIKATTLKNQFNAVKLLQELALVYRGNVLPHLTNILSYLEVLIPFKNKKIDFNELLINEELAVALLSCVESYLSLVGNLGDSSQLLRFVDTSLLLVEPRLDSSLAPAAVKKVDQPQGKNNKKKKNTNSVAMSDLLSHQHLFVESINSGTIKVVRSFLSAIISRVNLPPTQHYKIMRYLILEAVNAKYYSYEKSVSPQLRNLLINSVLYPGFEKVSLLPIVSQLIPQDPLLSVFTNPRFPPLPIYVKKVEEPTELAGFGDNDEDEEVVEEKTTVEDDSEPSAKRRKTDHGEASASTENGDASVIPAKPEDIEIVDEAKVFVTKEVSSEDVISFPSEPVVQEVKRVEVVTTAPVPAPVVAAPSVDVAESAAGDDSDFEMPEIDLDGDSDDDE</sequence>
<evidence type="ECO:0000313" key="12">
    <source>
        <dbReference type="Proteomes" id="UP000094285"/>
    </source>
</evidence>
<comment type="subunit">
    <text evidence="4">Component of the RIX1 complex, composed of IPI1, RIX1/IPI2 and IPI3 in a 1:2:2 stoichiometry. The complex interacts (via RIX1) with MDN1 (via its hexameric AAA ATPase ring) and the pre-60S ribosome particles.</text>
</comment>
<dbReference type="STRING" id="984487.A0A1E4SBZ8"/>
<keyword evidence="8" id="KW-0539">Nucleus</keyword>
<dbReference type="GO" id="GO:0005634">
    <property type="term" value="C:nucleus"/>
    <property type="evidence" value="ECO:0007669"/>
    <property type="project" value="UniProtKB-SubCell"/>
</dbReference>
<keyword evidence="12" id="KW-1185">Reference proteome</keyword>
<comment type="function">
    <text evidence="1">Component of the RIX1 complex required for processing of ITS2 sequences from 35S pre-rRNA and the nucleoplasmic transit of the pre-60S ribosomal subunits. Regulates pre-60S association of the critical remodeling factor MDN1.</text>
</comment>
<dbReference type="InterPro" id="IPR012583">
    <property type="entry name" value="RIX1_N"/>
</dbReference>
<dbReference type="Pfam" id="PF08167">
    <property type="entry name" value="RIX1"/>
    <property type="match status" value="1"/>
</dbReference>
<dbReference type="SUPFAM" id="SSF48371">
    <property type="entry name" value="ARM repeat"/>
    <property type="match status" value="1"/>
</dbReference>
<protein>
    <recommendedName>
        <fullName evidence="5">Pre-rRNA-processing protein RIX1</fullName>
    </recommendedName>
</protein>
<dbReference type="EMBL" id="KV453916">
    <property type="protein sequence ID" value="ODV77015.1"/>
    <property type="molecule type" value="Genomic_DNA"/>
</dbReference>
<organism evidence="11 12">
    <name type="scientific">Suhomyces tanzawaensis NRRL Y-17324</name>
    <dbReference type="NCBI Taxonomy" id="984487"/>
    <lineage>
        <taxon>Eukaryota</taxon>
        <taxon>Fungi</taxon>
        <taxon>Dikarya</taxon>
        <taxon>Ascomycota</taxon>
        <taxon>Saccharomycotina</taxon>
        <taxon>Pichiomycetes</taxon>
        <taxon>Debaryomycetaceae</taxon>
        <taxon>Suhomyces</taxon>
    </lineage>
</organism>
<dbReference type="PANTHER" id="PTHR34105">
    <property type="entry name" value="PROLINE-, GLUTAMIC ACID- AND LEUCINE-RICH PROTEIN 1"/>
    <property type="match status" value="1"/>
</dbReference>
<feature type="compositionally biased region" description="Acidic residues" evidence="9">
    <location>
        <begin position="707"/>
        <end position="728"/>
    </location>
</feature>
<comment type="subcellular location">
    <subcellularLocation>
        <location evidence="2">Nucleus</location>
    </subcellularLocation>
</comment>
<feature type="region of interest" description="Disordered" evidence="9">
    <location>
        <begin position="592"/>
        <end position="640"/>
    </location>
</feature>
<feature type="region of interest" description="Disordered" evidence="9">
    <location>
        <begin position="701"/>
        <end position="728"/>
    </location>
</feature>
<evidence type="ECO:0000256" key="4">
    <source>
        <dbReference type="ARBA" id="ARBA00011141"/>
    </source>
</evidence>
<keyword evidence="6" id="KW-0690">Ribosome biogenesis</keyword>
<evidence type="ECO:0000259" key="10">
    <source>
        <dbReference type="Pfam" id="PF08167"/>
    </source>
</evidence>
<evidence type="ECO:0000256" key="8">
    <source>
        <dbReference type="ARBA" id="ARBA00023242"/>
    </source>
</evidence>
<name>A0A1E4SBZ8_9ASCO</name>
<evidence type="ECO:0000256" key="3">
    <source>
        <dbReference type="ARBA" id="ARBA00010511"/>
    </source>
</evidence>
<evidence type="ECO:0000256" key="9">
    <source>
        <dbReference type="SAM" id="MobiDB-lite"/>
    </source>
</evidence>
<comment type="similarity">
    <text evidence="3">Belongs to the RIX1/PELP1 family.</text>
</comment>
<evidence type="ECO:0000256" key="1">
    <source>
        <dbReference type="ARBA" id="ARBA00003770"/>
    </source>
</evidence>
<dbReference type="OrthoDB" id="20900at2759"/>
<gene>
    <name evidence="11" type="ORF">CANTADRAFT_27428</name>
</gene>
<dbReference type="RefSeq" id="XP_020062137.1">
    <property type="nucleotide sequence ID" value="XM_020208105.1"/>
</dbReference>
<evidence type="ECO:0000256" key="7">
    <source>
        <dbReference type="ARBA" id="ARBA00022552"/>
    </source>
</evidence>
<accession>A0A1E4SBZ8</accession>
<dbReference type="InterPro" id="IPR016024">
    <property type="entry name" value="ARM-type_fold"/>
</dbReference>
<evidence type="ECO:0000256" key="2">
    <source>
        <dbReference type="ARBA" id="ARBA00004123"/>
    </source>
</evidence>
<feature type="domain" description="Pre-rRNA-processing protein RIX1 N-terminal" evidence="10">
    <location>
        <begin position="4"/>
        <end position="182"/>
    </location>
</feature>
<keyword evidence="7" id="KW-0698">rRNA processing</keyword>
<reference evidence="12" key="1">
    <citation type="submission" date="2016-05" db="EMBL/GenBank/DDBJ databases">
        <title>Comparative genomics of biotechnologically important yeasts.</title>
        <authorList>
            <consortium name="DOE Joint Genome Institute"/>
            <person name="Riley R."/>
            <person name="Haridas S."/>
            <person name="Wolfe K.H."/>
            <person name="Lopes M.R."/>
            <person name="Hittinger C.T."/>
            <person name="Goker M."/>
            <person name="Salamov A."/>
            <person name="Wisecaver J."/>
            <person name="Long T.M."/>
            <person name="Aerts A.L."/>
            <person name="Barry K."/>
            <person name="Choi C."/>
            <person name="Clum A."/>
            <person name="Coughlan A.Y."/>
            <person name="Deshpande S."/>
            <person name="Douglass A.P."/>
            <person name="Hanson S.J."/>
            <person name="Klenk H.-P."/>
            <person name="Labutti K."/>
            <person name="Lapidus A."/>
            <person name="Lindquist E."/>
            <person name="Lipzen A."/>
            <person name="Meier-Kolthoff J.P."/>
            <person name="Ohm R.A."/>
            <person name="Otillar R.P."/>
            <person name="Pangilinan J."/>
            <person name="Peng Y."/>
            <person name="Rokas A."/>
            <person name="Rosa C.A."/>
            <person name="Scheuner C."/>
            <person name="Sibirny A.A."/>
            <person name="Slot J.C."/>
            <person name="Stielow J.B."/>
            <person name="Sun H."/>
            <person name="Kurtzman C.P."/>
            <person name="Blackwell M."/>
            <person name="Grigoriev I.V."/>
            <person name="Jeffries T.W."/>
        </authorList>
    </citation>
    <scope>NUCLEOTIDE SEQUENCE [LARGE SCALE GENOMIC DNA]</scope>
    <source>
        <strain evidence="12">NRRL Y-17324</strain>
    </source>
</reference>
<evidence type="ECO:0000313" key="11">
    <source>
        <dbReference type="EMBL" id="ODV77015.1"/>
    </source>
</evidence>
<evidence type="ECO:0000256" key="5">
    <source>
        <dbReference type="ARBA" id="ARBA00021502"/>
    </source>
</evidence>
<dbReference type="AlphaFoldDB" id="A0A1E4SBZ8"/>
<evidence type="ECO:0000256" key="6">
    <source>
        <dbReference type="ARBA" id="ARBA00022517"/>
    </source>
</evidence>
<dbReference type="GeneID" id="30982242"/>